<dbReference type="PROSITE" id="PS50076">
    <property type="entry name" value="DNAJ_2"/>
    <property type="match status" value="1"/>
</dbReference>
<dbReference type="PROSITE" id="PS51379">
    <property type="entry name" value="4FE4S_FER_2"/>
    <property type="match status" value="1"/>
</dbReference>
<dbReference type="SUPFAM" id="SSF54862">
    <property type="entry name" value="4Fe-4S ferredoxins"/>
    <property type="match status" value="1"/>
</dbReference>
<dbReference type="SMART" id="SM00271">
    <property type="entry name" value="DnaJ"/>
    <property type="match status" value="1"/>
</dbReference>
<dbReference type="Proteomes" id="UP001491310">
    <property type="component" value="Unassembled WGS sequence"/>
</dbReference>
<dbReference type="Pfam" id="PF13370">
    <property type="entry name" value="Fer4_13"/>
    <property type="match status" value="1"/>
</dbReference>
<evidence type="ECO:0000313" key="5">
    <source>
        <dbReference type="Proteomes" id="UP001491310"/>
    </source>
</evidence>
<dbReference type="InterPro" id="IPR001623">
    <property type="entry name" value="DnaJ_domain"/>
</dbReference>
<dbReference type="InterPro" id="IPR017900">
    <property type="entry name" value="4Fe4S_Fe_S_CS"/>
</dbReference>
<keyword evidence="5" id="KW-1185">Reference proteome</keyword>
<feature type="domain" description="J" evidence="2">
    <location>
        <begin position="7"/>
        <end position="79"/>
    </location>
</feature>
<evidence type="ECO:0000313" key="4">
    <source>
        <dbReference type="EMBL" id="KAK9908628.1"/>
    </source>
</evidence>
<feature type="region of interest" description="Disordered" evidence="1">
    <location>
        <begin position="233"/>
        <end position="278"/>
    </location>
</feature>
<sequence length="278" mass="30541">MNDEAEDFYAILGVSPDASQKDIKEAYYRVMKACHPDVVSVAESVDEVEGSAEEVCVFVNDIYETLMDKEKREAYDAIAGFTGGAVNPFYDASYERNQVFVSEYDCIGCKNCTNVCPKTFEIEDDFGRARAMQQGVSTDELLQEAIDTCPVNCIHWVTAPQLALLETTMAKMERVDAWILMMGGGSGVDVFLEAATQWEKRQARIRARREGAKRGWMPWGVQEAATASAYSGASGASAATGGRAQEAAAATAASARRWRDFQRNRQRGAVGHLPESKN</sequence>
<dbReference type="EMBL" id="JALJOT010000007">
    <property type="protein sequence ID" value="KAK9908628.1"/>
    <property type="molecule type" value="Genomic_DNA"/>
</dbReference>
<accession>A0ABR2YNL7</accession>
<dbReference type="Gene3D" id="3.30.70.20">
    <property type="match status" value="1"/>
</dbReference>
<dbReference type="InterPro" id="IPR017896">
    <property type="entry name" value="4Fe4S_Fe-S-bd"/>
</dbReference>
<dbReference type="CDD" id="cd06257">
    <property type="entry name" value="DnaJ"/>
    <property type="match status" value="1"/>
</dbReference>
<organism evidence="4 5">
    <name type="scientific">Coccomyxa subellipsoidea</name>
    <dbReference type="NCBI Taxonomy" id="248742"/>
    <lineage>
        <taxon>Eukaryota</taxon>
        <taxon>Viridiplantae</taxon>
        <taxon>Chlorophyta</taxon>
        <taxon>core chlorophytes</taxon>
        <taxon>Trebouxiophyceae</taxon>
        <taxon>Trebouxiophyceae incertae sedis</taxon>
        <taxon>Coccomyxaceae</taxon>
        <taxon>Coccomyxa</taxon>
    </lineage>
</organism>
<name>A0ABR2YNL7_9CHLO</name>
<evidence type="ECO:0000259" key="2">
    <source>
        <dbReference type="PROSITE" id="PS50076"/>
    </source>
</evidence>
<protein>
    <recommendedName>
        <fullName evidence="6">DnaJ-domain-containing protein</fullName>
    </recommendedName>
</protein>
<dbReference type="Pfam" id="PF00226">
    <property type="entry name" value="DnaJ"/>
    <property type="match status" value="1"/>
</dbReference>
<dbReference type="Gene3D" id="1.10.287.110">
    <property type="entry name" value="DnaJ domain"/>
    <property type="match status" value="1"/>
</dbReference>
<evidence type="ECO:0000256" key="1">
    <source>
        <dbReference type="SAM" id="MobiDB-lite"/>
    </source>
</evidence>
<evidence type="ECO:0000259" key="3">
    <source>
        <dbReference type="PROSITE" id="PS51379"/>
    </source>
</evidence>
<dbReference type="PANTHER" id="PTHR44579">
    <property type="entry name" value="OS01G0730500 PROTEIN"/>
    <property type="match status" value="1"/>
</dbReference>
<comment type="caution">
    <text evidence="4">The sequence shown here is derived from an EMBL/GenBank/DDBJ whole genome shotgun (WGS) entry which is preliminary data.</text>
</comment>
<dbReference type="PROSITE" id="PS00198">
    <property type="entry name" value="4FE4S_FER_1"/>
    <property type="match status" value="1"/>
</dbReference>
<dbReference type="PRINTS" id="PR00625">
    <property type="entry name" value="JDOMAIN"/>
</dbReference>
<reference evidence="4 5" key="1">
    <citation type="journal article" date="2024" name="Nat. Commun.">
        <title>Phylogenomics reveals the evolutionary origins of lichenization in chlorophyte algae.</title>
        <authorList>
            <person name="Puginier C."/>
            <person name="Libourel C."/>
            <person name="Otte J."/>
            <person name="Skaloud P."/>
            <person name="Haon M."/>
            <person name="Grisel S."/>
            <person name="Petersen M."/>
            <person name="Berrin J.G."/>
            <person name="Delaux P.M."/>
            <person name="Dal Grande F."/>
            <person name="Keller J."/>
        </authorList>
    </citation>
    <scope>NUCLEOTIDE SEQUENCE [LARGE SCALE GENOMIC DNA]</scope>
    <source>
        <strain evidence="4 5">SAG 216-7</strain>
    </source>
</reference>
<dbReference type="SUPFAM" id="SSF46565">
    <property type="entry name" value="Chaperone J-domain"/>
    <property type="match status" value="1"/>
</dbReference>
<proteinExistence type="predicted"/>
<evidence type="ECO:0008006" key="6">
    <source>
        <dbReference type="Google" id="ProtNLM"/>
    </source>
</evidence>
<feature type="domain" description="4Fe-4S ferredoxin-type" evidence="3">
    <location>
        <begin position="97"/>
        <end position="125"/>
    </location>
</feature>
<gene>
    <name evidence="4" type="ORF">WJX75_000638</name>
</gene>
<feature type="compositionally biased region" description="Low complexity" evidence="1">
    <location>
        <begin position="233"/>
        <end position="255"/>
    </location>
</feature>
<dbReference type="InterPro" id="IPR036869">
    <property type="entry name" value="J_dom_sf"/>
</dbReference>
<dbReference type="PANTHER" id="PTHR44579:SF2">
    <property type="entry name" value="OS01G0730500 PROTEIN"/>
    <property type="match status" value="1"/>
</dbReference>